<keyword evidence="3" id="KW-0007">Acetylation</keyword>
<protein>
    <recommendedName>
        <fullName evidence="8">ADP-ribosylation factor-related protein 1</fullName>
    </recommendedName>
</protein>
<keyword evidence="2 9" id="KW-0547">Nucleotide-binding</keyword>
<comment type="subcellular location">
    <subcellularLocation>
        <location evidence="1">Golgi apparatus</location>
        <location evidence="1">trans-Golgi network</location>
    </subcellularLocation>
</comment>
<evidence type="ECO:0000256" key="2">
    <source>
        <dbReference type="ARBA" id="ARBA00022741"/>
    </source>
</evidence>
<dbReference type="GO" id="GO:0005794">
    <property type="term" value="C:Golgi apparatus"/>
    <property type="evidence" value="ECO:0007669"/>
    <property type="project" value="UniProtKB-SubCell"/>
</dbReference>
<dbReference type="Pfam" id="PF03417">
    <property type="entry name" value="AAT"/>
    <property type="match status" value="1"/>
</dbReference>
<evidence type="ECO:0000313" key="12">
    <source>
        <dbReference type="EMBL" id="TDG40581.1"/>
    </source>
</evidence>
<feature type="binding site" evidence="9">
    <location>
        <position position="413"/>
    </location>
    <ligand>
        <name>GTP</name>
        <dbReference type="ChEBI" id="CHEBI:37565"/>
    </ligand>
</feature>
<dbReference type="SMART" id="SM00173">
    <property type="entry name" value="RAS"/>
    <property type="match status" value="1"/>
</dbReference>
<dbReference type="Pfam" id="PF00025">
    <property type="entry name" value="Arf"/>
    <property type="match status" value="1"/>
</dbReference>
<evidence type="ECO:0000256" key="4">
    <source>
        <dbReference type="ARBA" id="ARBA00023034"/>
    </source>
</evidence>
<evidence type="ECO:0000256" key="7">
    <source>
        <dbReference type="ARBA" id="ARBA00038765"/>
    </source>
</evidence>
<dbReference type="GO" id="GO:0005525">
    <property type="term" value="F:GTP binding"/>
    <property type="evidence" value="ECO:0007669"/>
    <property type="project" value="UniProtKB-KW"/>
</dbReference>
<comment type="subunit">
    <text evidence="7">Interacts with SYS1.</text>
</comment>
<dbReference type="CDD" id="cd04160">
    <property type="entry name" value="Arfrp1"/>
    <property type="match status" value="1"/>
</dbReference>
<dbReference type="InterPro" id="IPR006689">
    <property type="entry name" value="Small_GTPase_ARF/SAR"/>
</dbReference>
<gene>
    <name evidence="12" type="ORF">AWZ03_013001</name>
</gene>
<dbReference type="Proteomes" id="UP000295192">
    <property type="component" value="Unassembled WGS sequence"/>
</dbReference>
<keyword evidence="5 9" id="KW-0342">GTP-binding</keyword>
<evidence type="ECO:0000256" key="9">
    <source>
        <dbReference type="PIRSR" id="PIRSR606689-1"/>
    </source>
</evidence>
<accession>A0A484AYA1</accession>
<feature type="binding site" evidence="9">
    <location>
        <begin position="359"/>
        <end position="366"/>
    </location>
    <ligand>
        <name>GTP</name>
        <dbReference type="ChEBI" id="CHEBI:37565"/>
    </ligand>
</feature>
<dbReference type="GO" id="GO:0006886">
    <property type="term" value="P:intracellular protein transport"/>
    <property type="evidence" value="ECO:0007669"/>
    <property type="project" value="TreeGrafter"/>
</dbReference>
<evidence type="ECO:0000313" key="13">
    <source>
        <dbReference type="Proteomes" id="UP000295192"/>
    </source>
</evidence>
<dbReference type="InterPro" id="IPR047794">
    <property type="entry name" value="C45_proenzyme-like"/>
</dbReference>
<organism evidence="12 13">
    <name type="scientific">Drosophila navojoa</name>
    <name type="common">Fruit fly</name>
    <dbReference type="NCBI Taxonomy" id="7232"/>
    <lineage>
        <taxon>Eukaryota</taxon>
        <taxon>Metazoa</taxon>
        <taxon>Ecdysozoa</taxon>
        <taxon>Arthropoda</taxon>
        <taxon>Hexapoda</taxon>
        <taxon>Insecta</taxon>
        <taxon>Pterygota</taxon>
        <taxon>Neoptera</taxon>
        <taxon>Endopterygota</taxon>
        <taxon>Diptera</taxon>
        <taxon>Brachycera</taxon>
        <taxon>Muscomorpha</taxon>
        <taxon>Ephydroidea</taxon>
        <taxon>Drosophilidae</taxon>
        <taxon>Drosophila</taxon>
    </lineage>
</organism>
<dbReference type="GO" id="GO:0016020">
    <property type="term" value="C:membrane"/>
    <property type="evidence" value="ECO:0007669"/>
    <property type="project" value="UniProtKB-ARBA"/>
</dbReference>
<evidence type="ECO:0000256" key="1">
    <source>
        <dbReference type="ARBA" id="ARBA00004601"/>
    </source>
</evidence>
<dbReference type="Gene3D" id="3.60.60.10">
    <property type="entry name" value="Penicillin V Acylase, Chain A"/>
    <property type="match status" value="1"/>
</dbReference>
<sequence length="535" mass="60212">MNEPHIRRQAIPILYTRGSHYEVGFDMGRTFGSMIRNLQTQCQILNHSLLPLYNTPKGKKIYDETLASVKASFPQYILELQGVADGAEVEFEHLFLRQMDAILPQNMLCPAAKASCGCSSIILNQKHCRVMGHTEDALIETMNQYYFVVAHIINDQPQGKYKVKEERFMSLCYAGLLPGYTFSENHHGLVFTINTICAKNLRSGRTPRTFITRALLASCNMDDVLRVVIDEGVGAADACSINLAFLNDPRKMCYNMEFAPCPQGKNKSKVCLKEIPVGTYNYHFNKFEGLSLDETDDILLQSSEARKEAMKSYKPPVSGSDVRNMLGDVSGDPFNMYTLLHGFYKYLTQKDEYCVVILGLDNAGKTTYLEAAKTKFTKNYKGLNPAKITTTVGLNIGTIDVHGVRLNFWDLGGQQELQSLWDKYYQESHGVIYVIDSNDRERMDESKVIFDKMIKNELLSGVPLLILANKQDLPDVMGVREIKPVFQQAGALIGRRDCLTIPVSALTGEGVDEGIKWLVEAIKRHSLVRPPREND</sequence>
<dbReference type="NCBIfam" id="TIGR00231">
    <property type="entry name" value="small_GTP"/>
    <property type="match status" value="1"/>
</dbReference>
<dbReference type="GO" id="GO:0043001">
    <property type="term" value="P:Golgi to plasma membrane protein transport"/>
    <property type="evidence" value="ECO:0007669"/>
    <property type="project" value="TreeGrafter"/>
</dbReference>
<reference evidence="12 13" key="1">
    <citation type="journal article" date="2019" name="J. Hered.">
        <title>An Improved Genome Assembly for Drosophila navojoa, the Basal Species in the mojavensis Cluster.</title>
        <authorList>
            <person name="Vanderlinde T."/>
            <person name="Dupim E.G."/>
            <person name="Nazario-Yepiz N.O."/>
            <person name="Carvalho A.B."/>
        </authorList>
    </citation>
    <scope>NUCLEOTIDE SEQUENCE [LARGE SCALE GENOMIC DNA]</scope>
    <source>
        <strain evidence="12">Navoj_Jal97</strain>
        <tissue evidence="12">Whole organism</tissue>
    </source>
</reference>
<comment type="function">
    <text evidence="6">Trans-Golgi-associated GTPase that regulates protein sorting. Controls the targeting of ARL1 and its effector to the trans-Golgi. Required for the lipidation of chylomicrons in the intestine and required for VLDL lipidation in the liver.</text>
</comment>
<keyword evidence="4" id="KW-0333">Golgi apparatus</keyword>
<evidence type="ECO:0000256" key="8">
    <source>
        <dbReference type="ARBA" id="ARBA00039478"/>
    </source>
</evidence>
<dbReference type="PANTHER" id="PTHR45909:SF1">
    <property type="entry name" value="ADP-RIBOSYLATION FACTOR-RELATED PROTEIN 1"/>
    <property type="match status" value="1"/>
</dbReference>
<dbReference type="Gene3D" id="3.40.50.300">
    <property type="entry name" value="P-loop containing nucleotide triphosphate hydrolases"/>
    <property type="match status" value="1"/>
</dbReference>
<dbReference type="SMART" id="SM00177">
    <property type="entry name" value="ARF"/>
    <property type="match status" value="1"/>
</dbReference>
<evidence type="ECO:0000256" key="3">
    <source>
        <dbReference type="ARBA" id="ARBA00022990"/>
    </source>
</evidence>
<keyword evidence="13" id="KW-1185">Reference proteome</keyword>
<feature type="domain" description="Peptidase C45 hydrolase" evidence="11">
    <location>
        <begin position="124"/>
        <end position="338"/>
    </location>
</feature>
<proteinExistence type="predicted"/>
<dbReference type="EMBL" id="LSRL02000536">
    <property type="protein sequence ID" value="TDG40581.1"/>
    <property type="molecule type" value="Genomic_DNA"/>
</dbReference>
<dbReference type="GO" id="GO:0046872">
    <property type="term" value="F:metal ion binding"/>
    <property type="evidence" value="ECO:0007669"/>
    <property type="project" value="UniProtKB-KW"/>
</dbReference>
<dbReference type="AlphaFoldDB" id="A0A484AYA1"/>
<dbReference type="FunFam" id="3.40.50.300:FF:000509">
    <property type="entry name" value="ADP-ribosylation factor-related protein 1"/>
    <property type="match status" value="1"/>
</dbReference>
<dbReference type="OrthoDB" id="2011769at2759"/>
<evidence type="ECO:0000259" key="11">
    <source>
        <dbReference type="Pfam" id="PF03417"/>
    </source>
</evidence>
<dbReference type="GO" id="GO:0003924">
    <property type="term" value="F:GTPase activity"/>
    <property type="evidence" value="ECO:0007669"/>
    <property type="project" value="InterPro"/>
</dbReference>
<comment type="caution">
    <text evidence="12">The sequence shown here is derived from an EMBL/GenBank/DDBJ whole genome shotgun (WGS) entry which is preliminary data.</text>
</comment>
<feature type="binding site" evidence="10">
    <location>
        <position position="391"/>
    </location>
    <ligand>
        <name>Mg(2+)</name>
        <dbReference type="ChEBI" id="CHEBI:18420"/>
    </ligand>
</feature>
<dbReference type="SMART" id="SM00178">
    <property type="entry name" value="SAR"/>
    <property type="match status" value="1"/>
</dbReference>
<evidence type="ECO:0000256" key="10">
    <source>
        <dbReference type="PIRSR" id="PIRSR606689-2"/>
    </source>
</evidence>
<dbReference type="InterPro" id="IPR005079">
    <property type="entry name" value="Peptidase_C45_hydrolase"/>
</dbReference>
<evidence type="ECO:0000256" key="6">
    <source>
        <dbReference type="ARBA" id="ARBA00037377"/>
    </source>
</evidence>
<name>A0A484AYA1_DRONA</name>
<dbReference type="PANTHER" id="PTHR45909">
    <property type="entry name" value="ADP-RIBOSYLATION FACTOR-RELATED PROTEIN 1"/>
    <property type="match status" value="1"/>
</dbReference>
<evidence type="ECO:0000256" key="5">
    <source>
        <dbReference type="ARBA" id="ARBA00023134"/>
    </source>
</evidence>
<dbReference type="PRINTS" id="PR00449">
    <property type="entry name" value="RASTRNSFRMNG"/>
</dbReference>
<dbReference type="STRING" id="7232.A0A484AYA1"/>
<dbReference type="SUPFAM" id="SSF52540">
    <property type="entry name" value="P-loop containing nucleoside triphosphate hydrolases"/>
    <property type="match status" value="1"/>
</dbReference>
<feature type="binding site" evidence="10">
    <location>
        <position position="366"/>
    </location>
    <ligand>
        <name>Mg(2+)</name>
        <dbReference type="ChEBI" id="CHEBI:18420"/>
    </ligand>
</feature>
<feature type="binding site" evidence="9">
    <location>
        <begin position="469"/>
        <end position="472"/>
    </location>
    <ligand>
        <name>GTP</name>
        <dbReference type="ChEBI" id="CHEBI:37565"/>
    </ligand>
</feature>
<dbReference type="InterPro" id="IPR024156">
    <property type="entry name" value="Small_GTPase_ARF"/>
</dbReference>
<dbReference type="PROSITE" id="PS51417">
    <property type="entry name" value="ARF"/>
    <property type="match status" value="1"/>
</dbReference>
<dbReference type="GO" id="GO:0048731">
    <property type="term" value="P:system development"/>
    <property type="evidence" value="ECO:0007669"/>
    <property type="project" value="UniProtKB-ARBA"/>
</dbReference>
<dbReference type="NCBIfam" id="NF040521">
    <property type="entry name" value="C45_proenzyme"/>
    <property type="match status" value="1"/>
</dbReference>
<keyword evidence="10" id="KW-0479">Metal-binding</keyword>
<keyword evidence="10" id="KW-0460">Magnesium</keyword>
<dbReference type="GO" id="GO:0034067">
    <property type="term" value="P:protein localization to Golgi apparatus"/>
    <property type="evidence" value="ECO:0007669"/>
    <property type="project" value="TreeGrafter"/>
</dbReference>
<dbReference type="InterPro" id="IPR005225">
    <property type="entry name" value="Small_GTP-bd"/>
</dbReference>
<dbReference type="SMART" id="SM00175">
    <property type="entry name" value="RAB"/>
    <property type="match status" value="1"/>
</dbReference>
<dbReference type="InterPro" id="IPR027417">
    <property type="entry name" value="P-loop_NTPase"/>
</dbReference>